<name>A0A1I5XL69_9BACT</name>
<accession>A0A1I5XL69</accession>
<evidence type="ECO:0008006" key="3">
    <source>
        <dbReference type="Google" id="ProtNLM"/>
    </source>
</evidence>
<dbReference type="AlphaFoldDB" id="A0A1I5XL69"/>
<proteinExistence type="predicted"/>
<dbReference type="STRING" id="1079859.SAMN04515674_11544"/>
<reference evidence="1 2" key="1">
    <citation type="submission" date="2016-10" db="EMBL/GenBank/DDBJ databases">
        <authorList>
            <person name="de Groot N.N."/>
        </authorList>
    </citation>
    <scope>NUCLEOTIDE SEQUENCE [LARGE SCALE GENOMIC DNA]</scope>
    <source>
        <strain evidence="2">E92,LMG 26720,CCM 7988</strain>
    </source>
</reference>
<dbReference type="EMBL" id="FOXH01000015">
    <property type="protein sequence ID" value="SFQ32660.1"/>
    <property type="molecule type" value="Genomic_DNA"/>
</dbReference>
<dbReference type="Proteomes" id="UP000199306">
    <property type="component" value="Unassembled WGS sequence"/>
</dbReference>
<dbReference type="OrthoDB" id="965693at2"/>
<evidence type="ECO:0000313" key="1">
    <source>
        <dbReference type="EMBL" id="SFQ32660.1"/>
    </source>
</evidence>
<gene>
    <name evidence="1" type="ORF">SAMN04515674_11544</name>
</gene>
<keyword evidence="2" id="KW-1185">Reference proteome</keyword>
<evidence type="ECO:0000313" key="2">
    <source>
        <dbReference type="Proteomes" id="UP000199306"/>
    </source>
</evidence>
<sequence>MFPEAEKVQKKTSCEHHQDCMKIIQLILDGQATDDQITHFKSNVDKCLPCEKGYELEKCIKETMQLRLEKKCVPTSLLDCIKRKIQEL</sequence>
<protein>
    <recommendedName>
        <fullName evidence="3">Mycothiol system anti-sigma-R factor</fullName>
    </recommendedName>
</protein>
<organism evidence="1 2">
    <name type="scientific">Pseudarcicella hirudinis</name>
    <dbReference type="NCBI Taxonomy" id="1079859"/>
    <lineage>
        <taxon>Bacteria</taxon>
        <taxon>Pseudomonadati</taxon>
        <taxon>Bacteroidota</taxon>
        <taxon>Cytophagia</taxon>
        <taxon>Cytophagales</taxon>
        <taxon>Flectobacillaceae</taxon>
        <taxon>Pseudarcicella</taxon>
    </lineage>
</organism>